<gene>
    <name evidence="4" type="ORF">HD601_000057</name>
</gene>
<dbReference type="SMART" id="SM01217">
    <property type="entry name" value="Fn3_like"/>
    <property type="match status" value="1"/>
</dbReference>
<dbReference type="PANTHER" id="PTHR42715:SF10">
    <property type="entry name" value="BETA-GLUCOSIDASE"/>
    <property type="match status" value="1"/>
</dbReference>
<dbReference type="PROSITE" id="PS51820">
    <property type="entry name" value="PA14"/>
    <property type="match status" value="1"/>
</dbReference>
<dbReference type="InterPro" id="IPR037524">
    <property type="entry name" value="PA14/GLEYA"/>
</dbReference>
<evidence type="ECO:0000313" key="4">
    <source>
        <dbReference type="EMBL" id="MBB5785482.1"/>
    </source>
</evidence>
<dbReference type="InterPro" id="IPR036881">
    <property type="entry name" value="Glyco_hydro_3_C_sf"/>
</dbReference>
<dbReference type="Gene3D" id="2.60.40.10">
    <property type="entry name" value="Immunoglobulins"/>
    <property type="match status" value="1"/>
</dbReference>
<dbReference type="PANTHER" id="PTHR42715">
    <property type="entry name" value="BETA-GLUCOSIDASE"/>
    <property type="match status" value="1"/>
</dbReference>
<dbReference type="InterPro" id="IPR036962">
    <property type="entry name" value="Glyco_hydro_3_N_sf"/>
</dbReference>
<comment type="similarity">
    <text evidence="1">Belongs to the glycosyl hydrolase 3 family.</text>
</comment>
<dbReference type="InterPro" id="IPR026891">
    <property type="entry name" value="Fn3-like"/>
</dbReference>
<protein>
    <submittedName>
        <fullName evidence="4">Beta-glucosidase</fullName>
        <ecNumber evidence="4">3.2.1.21</ecNumber>
    </submittedName>
</protein>
<dbReference type="PRINTS" id="PR00133">
    <property type="entry name" value="GLHYDRLASE3"/>
</dbReference>
<dbReference type="Pfam" id="PF00933">
    <property type="entry name" value="Glyco_hydro_3"/>
    <property type="match status" value="1"/>
</dbReference>
<dbReference type="SUPFAM" id="SSF52279">
    <property type="entry name" value="Beta-D-glucan exohydrolase, C-terminal domain"/>
    <property type="match status" value="1"/>
</dbReference>
<dbReference type="Gene3D" id="2.60.120.260">
    <property type="entry name" value="Galactose-binding domain-like"/>
    <property type="match status" value="1"/>
</dbReference>
<dbReference type="RefSeq" id="WP_184818255.1">
    <property type="nucleotide sequence ID" value="NZ_JACHMM010000001.1"/>
</dbReference>
<reference evidence="4 5" key="1">
    <citation type="submission" date="2020-08" db="EMBL/GenBank/DDBJ databases">
        <title>Sequencing the genomes of 1000 actinobacteria strains.</title>
        <authorList>
            <person name="Klenk H.-P."/>
        </authorList>
    </citation>
    <scope>NUCLEOTIDE SEQUENCE [LARGE SCALE GENOMIC DNA]</scope>
    <source>
        <strain evidence="4 5">DSM 102122</strain>
    </source>
</reference>
<dbReference type="InterPro" id="IPR017853">
    <property type="entry name" value="GH"/>
</dbReference>
<keyword evidence="4" id="KW-0326">Glycosidase</keyword>
<dbReference type="InterPro" id="IPR002772">
    <property type="entry name" value="Glyco_hydro_3_C"/>
</dbReference>
<dbReference type="SUPFAM" id="SSF51445">
    <property type="entry name" value="(Trans)glycosidases"/>
    <property type="match status" value="1"/>
</dbReference>
<evidence type="ECO:0000259" key="3">
    <source>
        <dbReference type="PROSITE" id="PS51820"/>
    </source>
</evidence>
<dbReference type="InterPro" id="IPR001764">
    <property type="entry name" value="Glyco_hydro_3_N"/>
</dbReference>
<evidence type="ECO:0000256" key="2">
    <source>
        <dbReference type="ARBA" id="ARBA00022801"/>
    </source>
</evidence>
<dbReference type="Pfam" id="PF14310">
    <property type="entry name" value="Fn3-like"/>
    <property type="match status" value="1"/>
</dbReference>
<dbReference type="AlphaFoldDB" id="A0A7W9GKS9"/>
<proteinExistence type="inferred from homology"/>
<evidence type="ECO:0000256" key="1">
    <source>
        <dbReference type="ARBA" id="ARBA00005336"/>
    </source>
</evidence>
<comment type="caution">
    <text evidence="4">The sequence shown here is derived from an EMBL/GenBank/DDBJ whole genome shotgun (WGS) entry which is preliminary data.</text>
</comment>
<dbReference type="GO" id="GO:0005975">
    <property type="term" value="P:carbohydrate metabolic process"/>
    <property type="evidence" value="ECO:0007669"/>
    <property type="project" value="InterPro"/>
</dbReference>
<keyword evidence="2 4" id="KW-0378">Hydrolase</keyword>
<dbReference type="EC" id="3.2.1.21" evidence="4"/>
<dbReference type="Proteomes" id="UP000542813">
    <property type="component" value="Unassembled WGS sequence"/>
</dbReference>
<dbReference type="Pfam" id="PF01915">
    <property type="entry name" value="Glyco_hydro_3_C"/>
    <property type="match status" value="1"/>
</dbReference>
<name>A0A7W9GKS9_9ACTN</name>
<dbReference type="InterPro" id="IPR013783">
    <property type="entry name" value="Ig-like_fold"/>
</dbReference>
<dbReference type="GO" id="GO:0008422">
    <property type="term" value="F:beta-glucosidase activity"/>
    <property type="evidence" value="ECO:0007669"/>
    <property type="project" value="UniProtKB-EC"/>
</dbReference>
<feature type="domain" description="PA14" evidence="3">
    <location>
        <begin position="403"/>
        <end position="548"/>
    </location>
</feature>
<keyword evidence="5" id="KW-1185">Reference proteome</keyword>
<evidence type="ECO:0000313" key="5">
    <source>
        <dbReference type="Proteomes" id="UP000542813"/>
    </source>
</evidence>
<organism evidence="4 5">
    <name type="scientific">Jiangella mangrovi</name>
    <dbReference type="NCBI Taxonomy" id="1524084"/>
    <lineage>
        <taxon>Bacteria</taxon>
        <taxon>Bacillati</taxon>
        <taxon>Actinomycetota</taxon>
        <taxon>Actinomycetes</taxon>
        <taxon>Jiangellales</taxon>
        <taxon>Jiangellaceae</taxon>
        <taxon>Jiangella</taxon>
    </lineage>
</organism>
<dbReference type="EMBL" id="JACHMM010000001">
    <property type="protein sequence ID" value="MBB5785482.1"/>
    <property type="molecule type" value="Genomic_DNA"/>
</dbReference>
<sequence>MTPADDVLLPLVGKLSLEQKVRLLTGADLWSTHPEPAIGLGRVVVSDGPCGVRGETWDERDPSLNLPSATALAATWDADVAYRFGAVLAAEARRKGVHVVLGPTVNLHRSPLGGRHFEAYSEDALLTSDLAAAYVRGVQSGGVGACPKHYVGNDFETERRTADVVVSGRALRELYLAAFERTVVDERPWLVMAAYNGVNGAPMTENPLLASPLCDEWGFDGVVVSDWSGVYSTEASARARTDLQMPGPDGYWGQALVDAVRAGSVPEEAIDEKVLRLLRLAARAGALDGFAPAVDPAAIPTAPDGAALAREVAAESTVLVRNPGGELPWDPAALRSVAVVGHHGLAPSTQGGGSALVLPPRVVSPLDGLRAALPGVDVTWSLGVLAQDRITPLPLDRLSDPESGEPGLRVEIRDDTGAVVRSELRTSADISHLIRDLPPQGASVRLVTRYLPATTATAHLGVCAVRGVRLRVDGATVLNETLELPDGLAMPPSASAPVSLTAGREVELVVDVELPDPSELKPAFWLILGTDLGTAEPADELAAAVEAARAADAALVVVGTSPRLERETIDRTSLDLPAGQDELVRAVAAVNPRTVVVVNAGSPVLLPWRDEVAAVLLTWFGGQEFGHALADVLLGVREPGGRLPTSWPAAQADVPVLSTTPVDGTLAYDEGVHVGYRAWLRAGATPALPFGSGLGYTTWSLGEASATVVDDGVDVTMGVTNIGPRAGKHVVQLYLSRTESAVDRPVRWLAGHAVVRAEAGETRDVTVRLDARAFAHWTADGWATEPGTFTVHAGPHVLDLPVAVEVHLP</sequence>
<dbReference type="InterPro" id="IPR050288">
    <property type="entry name" value="Cellulose_deg_GH3"/>
</dbReference>
<accession>A0A7W9GKS9</accession>
<dbReference type="Gene3D" id="3.40.50.1700">
    <property type="entry name" value="Glycoside hydrolase family 3 C-terminal domain"/>
    <property type="match status" value="1"/>
</dbReference>
<dbReference type="Gene3D" id="3.20.20.300">
    <property type="entry name" value="Glycoside hydrolase, family 3, N-terminal domain"/>
    <property type="match status" value="1"/>
</dbReference>